<dbReference type="AlphaFoldDB" id="A0A9D1PIA2"/>
<name>A0A9D1PIA2_9FIRM</name>
<organism evidence="1 2">
    <name type="scientific">Candidatus Butyricicoccus avistercoris</name>
    <dbReference type="NCBI Taxonomy" id="2838518"/>
    <lineage>
        <taxon>Bacteria</taxon>
        <taxon>Bacillati</taxon>
        <taxon>Bacillota</taxon>
        <taxon>Clostridia</taxon>
        <taxon>Eubacteriales</taxon>
        <taxon>Butyricicoccaceae</taxon>
        <taxon>Butyricicoccus</taxon>
    </lineage>
</organism>
<evidence type="ECO:0008006" key="3">
    <source>
        <dbReference type="Google" id="ProtNLM"/>
    </source>
</evidence>
<dbReference type="EMBL" id="DXIE01000028">
    <property type="protein sequence ID" value="HIV62034.1"/>
    <property type="molecule type" value="Genomic_DNA"/>
</dbReference>
<evidence type="ECO:0000313" key="2">
    <source>
        <dbReference type="Proteomes" id="UP000886808"/>
    </source>
</evidence>
<reference evidence="1" key="1">
    <citation type="journal article" date="2021" name="PeerJ">
        <title>Extensive microbial diversity within the chicken gut microbiome revealed by metagenomics and culture.</title>
        <authorList>
            <person name="Gilroy R."/>
            <person name="Ravi A."/>
            <person name="Getino M."/>
            <person name="Pursley I."/>
            <person name="Horton D.L."/>
            <person name="Alikhan N.F."/>
            <person name="Baker D."/>
            <person name="Gharbi K."/>
            <person name="Hall N."/>
            <person name="Watson M."/>
            <person name="Adriaenssens E.M."/>
            <person name="Foster-Nyarko E."/>
            <person name="Jarju S."/>
            <person name="Secka A."/>
            <person name="Antonio M."/>
            <person name="Oren A."/>
            <person name="Chaudhuri R.R."/>
            <person name="La Ragione R."/>
            <person name="Hildebrand F."/>
            <person name="Pallen M.J."/>
        </authorList>
    </citation>
    <scope>NUCLEOTIDE SEQUENCE</scope>
    <source>
        <strain evidence="1">CHK193-4272</strain>
    </source>
</reference>
<proteinExistence type="predicted"/>
<reference evidence="1" key="2">
    <citation type="submission" date="2021-04" db="EMBL/GenBank/DDBJ databases">
        <authorList>
            <person name="Gilroy R."/>
        </authorList>
    </citation>
    <scope>NUCLEOTIDE SEQUENCE</scope>
    <source>
        <strain evidence="1">CHK193-4272</strain>
    </source>
</reference>
<gene>
    <name evidence="1" type="ORF">H9746_04190</name>
</gene>
<dbReference type="Proteomes" id="UP000886808">
    <property type="component" value="Unassembled WGS sequence"/>
</dbReference>
<evidence type="ECO:0000313" key="1">
    <source>
        <dbReference type="EMBL" id="HIV62034.1"/>
    </source>
</evidence>
<comment type="caution">
    <text evidence="1">The sequence shown here is derived from an EMBL/GenBank/DDBJ whole genome shotgun (WGS) entry which is preliminary data.</text>
</comment>
<protein>
    <recommendedName>
        <fullName evidence="3">Flagellar protein FlgN</fullName>
    </recommendedName>
</protein>
<accession>A0A9D1PIA2</accession>
<sequence>MNDKFESMIKLIDELTDVLAKIADMKRQIIVAVREDDLGKLADCMKHEQVLSLTLRNMEQKRLKIQDELGLKQVKLSELPLKVKDADMQIKIRNAADKLSAQYKIVKSTSDAARSILECNLRRVEQTMKKMGVDPSQIQTSNAGIHTDFHA</sequence>